<reference evidence="13 14" key="1">
    <citation type="journal article" date="2014" name="Nature">
        <title>The genomic substrate for adaptive radiation in African cichlid fish.</title>
        <authorList>
            <person name="Brawand D."/>
            <person name="Wagner C.E."/>
            <person name="Li Y.I."/>
            <person name="Malinsky M."/>
            <person name="Keller I."/>
            <person name="Fan S."/>
            <person name="Simakov O."/>
            <person name="Ng A.Y."/>
            <person name="Lim Z.W."/>
            <person name="Bezault E."/>
            <person name="Turner-Maier J."/>
            <person name="Johnson J."/>
            <person name="Alcazar R."/>
            <person name="Noh H.J."/>
            <person name="Russell P."/>
            <person name="Aken B."/>
            <person name="Alfoldi J."/>
            <person name="Amemiya C."/>
            <person name="Azzouzi N."/>
            <person name="Baroiller J.F."/>
            <person name="Barloy-Hubler F."/>
            <person name="Berlin A."/>
            <person name="Bloomquist R."/>
            <person name="Carleton K.L."/>
            <person name="Conte M.A."/>
            <person name="D'Cotta H."/>
            <person name="Eshel O."/>
            <person name="Gaffney L."/>
            <person name="Galibert F."/>
            <person name="Gante H.F."/>
            <person name="Gnerre S."/>
            <person name="Greuter L."/>
            <person name="Guyon R."/>
            <person name="Haddad N.S."/>
            <person name="Haerty W."/>
            <person name="Harris R.M."/>
            <person name="Hofmann H.A."/>
            <person name="Hourlier T."/>
            <person name="Hulata G."/>
            <person name="Jaffe D.B."/>
            <person name="Lara M."/>
            <person name="Lee A.P."/>
            <person name="MacCallum I."/>
            <person name="Mwaiko S."/>
            <person name="Nikaido M."/>
            <person name="Nishihara H."/>
            <person name="Ozouf-Costaz C."/>
            <person name="Penman D.J."/>
            <person name="Przybylski D."/>
            <person name="Rakotomanga M."/>
            <person name="Renn S.C.P."/>
            <person name="Ribeiro F.J."/>
            <person name="Ron M."/>
            <person name="Salzburger W."/>
            <person name="Sanchez-Pulido L."/>
            <person name="Santos M.E."/>
            <person name="Searle S."/>
            <person name="Sharpe T."/>
            <person name="Swofford R."/>
            <person name="Tan F.J."/>
            <person name="Williams L."/>
            <person name="Young S."/>
            <person name="Yin S."/>
            <person name="Okada N."/>
            <person name="Kocher T.D."/>
            <person name="Miska E.A."/>
            <person name="Lander E.S."/>
            <person name="Venkatesh B."/>
            <person name="Fernald R.D."/>
            <person name="Meyer A."/>
            <person name="Ponting C.P."/>
            <person name="Streelman J.T."/>
            <person name="Lindblad-Toh K."/>
            <person name="Seehausen O."/>
            <person name="Di Palma F."/>
        </authorList>
    </citation>
    <scope>NUCLEOTIDE SEQUENCE</scope>
</reference>
<accession>A0A3P9B9V5</accession>
<evidence type="ECO:0000256" key="2">
    <source>
        <dbReference type="ARBA" id="ARBA00004435"/>
    </source>
</evidence>
<feature type="region of interest" description="Disordered" evidence="11">
    <location>
        <begin position="378"/>
        <end position="461"/>
    </location>
</feature>
<dbReference type="GO" id="GO:0012505">
    <property type="term" value="C:endomembrane system"/>
    <property type="evidence" value="ECO:0007669"/>
    <property type="project" value="UniProtKB-SubCell"/>
</dbReference>
<evidence type="ECO:0000259" key="12">
    <source>
        <dbReference type="PROSITE" id="PS50106"/>
    </source>
</evidence>
<dbReference type="Gene3D" id="3.10.20.90">
    <property type="entry name" value="Phosphatidylinositol 3-kinase Catalytic Subunit, Chain A, domain 1"/>
    <property type="match status" value="1"/>
</dbReference>
<dbReference type="GO" id="GO:0035091">
    <property type="term" value="F:phosphatidylinositol binding"/>
    <property type="evidence" value="ECO:0007669"/>
    <property type="project" value="TreeGrafter"/>
</dbReference>
<dbReference type="InterPro" id="IPR021922">
    <property type="entry name" value="Par3/HAL_N"/>
</dbReference>
<reference evidence="13" key="2">
    <citation type="submission" date="2025-08" db="UniProtKB">
        <authorList>
            <consortium name="Ensembl"/>
        </authorList>
    </citation>
    <scope>IDENTIFICATION</scope>
</reference>
<feature type="domain" description="PDZ" evidence="12">
    <location>
        <begin position="598"/>
        <end position="673"/>
    </location>
</feature>
<feature type="compositionally biased region" description="Basic and acidic residues" evidence="11">
    <location>
        <begin position="1292"/>
        <end position="1306"/>
    </location>
</feature>
<evidence type="ECO:0000256" key="11">
    <source>
        <dbReference type="SAM" id="MobiDB-lite"/>
    </source>
</evidence>
<keyword evidence="14" id="KW-1185">Reference proteome</keyword>
<keyword evidence="8" id="KW-0965">Cell junction</keyword>
<evidence type="ECO:0000256" key="3">
    <source>
        <dbReference type="ARBA" id="ARBA00005358"/>
    </source>
</evidence>
<keyword evidence="5" id="KW-0597">Phosphoprotein</keyword>
<dbReference type="SMART" id="SM00228">
    <property type="entry name" value="PDZ"/>
    <property type="match status" value="3"/>
</dbReference>
<reference evidence="13" key="3">
    <citation type="submission" date="2025-09" db="UniProtKB">
        <authorList>
            <consortium name="Ensembl"/>
        </authorList>
    </citation>
    <scope>IDENTIFICATION</scope>
</reference>
<evidence type="ECO:0000256" key="9">
    <source>
        <dbReference type="ARBA" id="ARBA00023136"/>
    </source>
</evidence>
<feature type="region of interest" description="Disordered" evidence="11">
    <location>
        <begin position="769"/>
        <end position="835"/>
    </location>
</feature>
<feature type="domain" description="PDZ" evidence="12">
    <location>
        <begin position="470"/>
        <end position="544"/>
    </location>
</feature>
<dbReference type="GO" id="GO:0051301">
    <property type="term" value="P:cell division"/>
    <property type="evidence" value="ECO:0007669"/>
    <property type="project" value="UniProtKB-KW"/>
</dbReference>
<dbReference type="GO" id="GO:0051660">
    <property type="term" value="P:establishment of centrosome localization"/>
    <property type="evidence" value="ECO:0007669"/>
    <property type="project" value="TreeGrafter"/>
</dbReference>
<comment type="subcellular location">
    <subcellularLocation>
        <location evidence="2">Cell junction</location>
        <location evidence="2">Tight junction</location>
    </subcellularLocation>
    <subcellularLocation>
        <location evidence="1">Endomembrane system</location>
    </subcellularLocation>
</comment>
<dbReference type="CDD" id="cd06691">
    <property type="entry name" value="PDZ1_Par3-like"/>
    <property type="match status" value="1"/>
</dbReference>
<dbReference type="PANTHER" id="PTHR16484:SF10">
    <property type="entry name" value="PARTITIONING DEFECTIVE 3 HOMOLOG"/>
    <property type="match status" value="1"/>
</dbReference>
<dbReference type="GO" id="GO:0005923">
    <property type="term" value="C:bicellular tight junction"/>
    <property type="evidence" value="ECO:0007669"/>
    <property type="project" value="UniProtKB-SubCell"/>
</dbReference>
<dbReference type="GO" id="GO:0008104">
    <property type="term" value="P:intracellular protein localization"/>
    <property type="evidence" value="ECO:0007669"/>
    <property type="project" value="TreeGrafter"/>
</dbReference>
<dbReference type="SUPFAM" id="SSF50156">
    <property type="entry name" value="PDZ domain-like"/>
    <property type="match status" value="3"/>
</dbReference>
<sequence length="1360" mass="151121">MKVTVCFGRTRVVVPCGDGNIKVHTLIQQAVMRYKKAIAKDASYWLQVHRLEHGDGGILDLDDVLCDVADDKDRLIAIYDEQEPHHGGDGTSASSTGTQSPDLFAADLSAGSGASAFQPYQAASEIEVTPSALRTNMPLHVRRSSDPALMTINGPFSGGESRVQPDETPSRKNPTRWSTTAGFLKARHSSGTNRMDTYRSLPRDAGTWANQREFQRETARSSLSANHPMVDRWLERQEQEEAAREEENGRIEPVGRADSIDHTAVRSLEDIVKLVEVSNDGGPLGIHVVPFSGRDRRTLGLLVKRLERGGKAEQQGLFQENDCIVRINNGDLRNIRFEQAQNMFRQAMRSPVIMFHVVPSSMKAHYEQLSHAERNPVYASGRFSPDSLSGSTVSGIDHTPQRMSRHGSQTHPHSQPYPHVLSEPTDGYPPLLHPAVSAAKPPTGHAHSPQKGMNSTPAGGYTKKVGRRLSIQLKKGPEGLGFSITSRDVPIGGSAPIYVKNILPRGAAIQDGRLKAGDRLLEVNGVDLNGRTQEEVVSLLRATPMGGAVGLLVLRQEDSFLPREVNAEPQMQIPRDLKTEEDELVLTPDGTREFLTFEIPLSDSGSAGLGVSVKGNRSKENHADLGIFVKSIINGGAACKDGRLRVNDQLIAVNGESLLGKTNQDAMETLRKSMSTEGNKRGMIQLIVARRVAKRNEETPGSPLGPQQILNTSLDDHERRISHSLYGGLEGLDDNLMPRQGMLPRTIGNYQLSPTVNMPQDDTVIIEDDRPPLLPPHLSDQSSSSSHDDVGFAADVTPPWTKDSAAPDENHPDGAFQREGFGRQSMSEKRTKQFGDASQLEIIKTRKSKSMDLGSSTKDVGPSLGLKKSSSLESLQTAVAEVTLNGDVPFHRPRPRIIRGRGCNESFRAAIDKSYDRPAATEEDDEGMETLEEDTEESSRSGRDSVSTVADQTPLSITEKPLVNGTNRTKEEKKKDKDKGGKEKKKPEGGKEKDKGKPKKGMLKGLGDMFRFGKHRKDERLGEKIDRKGSSKWRPEETQVSDEETMKMRMEQERIQAKTRELRERQARERDYAEILDISRSPERSSEEDHQYAGINQLNSSMDSGHSRPHSPRDEHPHIHPQHQHADTLYTQVSKARNERPPSADSNRLTPSNHDRIQRLRQEFQQAQNVPDDPDDRRRTYSFEQPWVNKTPARPSSRHSVSVEVQMQRQRQEERDSFTQAQRQYSSLPRQPRKNPSTISQDSWDKAYPPGEGFQTAKDNPRYSSYQGSRNGYPGGGGVNARVLLEAQELLRQEQRRREQEAKGKLMQESAGNSSYEGYTAHLKDPASPKGPYRHDVPPSPSQLARLNRLGSEKGRLFYS</sequence>
<dbReference type="GO" id="GO:0016324">
    <property type="term" value="C:apical plasma membrane"/>
    <property type="evidence" value="ECO:0007669"/>
    <property type="project" value="TreeGrafter"/>
</dbReference>
<dbReference type="InterPro" id="IPR001478">
    <property type="entry name" value="PDZ"/>
</dbReference>
<dbReference type="GO" id="GO:0000226">
    <property type="term" value="P:microtubule cytoskeleton organization"/>
    <property type="evidence" value="ECO:0007669"/>
    <property type="project" value="TreeGrafter"/>
</dbReference>
<dbReference type="GO" id="GO:0005912">
    <property type="term" value="C:adherens junction"/>
    <property type="evidence" value="ECO:0007669"/>
    <property type="project" value="TreeGrafter"/>
</dbReference>
<dbReference type="PROSITE" id="PS50106">
    <property type="entry name" value="PDZ"/>
    <property type="match status" value="3"/>
</dbReference>
<dbReference type="GeneTree" id="ENSGT00950000183214"/>
<dbReference type="GO" id="GO:0030010">
    <property type="term" value="P:establishment of cell polarity"/>
    <property type="evidence" value="ECO:0007669"/>
    <property type="project" value="TreeGrafter"/>
</dbReference>
<comment type="similarity">
    <text evidence="3">Belongs to the PAR3 family.</text>
</comment>
<dbReference type="Proteomes" id="UP000265160">
    <property type="component" value="LG18"/>
</dbReference>
<feature type="compositionally biased region" description="Basic and acidic residues" evidence="11">
    <location>
        <begin position="1080"/>
        <end position="1091"/>
    </location>
</feature>
<feature type="domain" description="PDZ" evidence="12">
    <location>
        <begin position="271"/>
        <end position="347"/>
    </location>
</feature>
<dbReference type="Pfam" id="PF12053">
    <property type="entry name" value="Par3_HAL_N_term"/>
    <property type="match status" value="1"/>
</dbReference>
<name>A0A3P9B9V5_9CICH</name>
<evidence type="ECO:0000256" key="7">
    <source>
        <dbReference type="ARBA" id="ARBA00022737"/>
    </source>
</evidence>
<evidence type="ECO:0000256" key="4">
    <source>
        <dbReference type="ARBA" id="ARBA00022427"/>
    </source>
</evidence>
<feature type="compositionally biased region" description="Polar residues" evidence="11">
    <location>
        <begin position="1218"/>
        <end position="1242"/>
    </location>
</feature>
<keyword evidence="10" id="KW-0131">Cell cycle</keyword>
<feature type="compositionally biased region" description="Low complexity" evidence="11">
    <location>
        <begin position="776"/>
        <end position="785"/>
    </location>
</feature>
<evidence type="ECO:0000256" key="6">
    <source>
        <dbReference type="ARBA" id="ARBA00022618"/>
    </source>
</evidence>
<feature type="region of interest" description="Disordered" evidence="11">
    <location>
        <begin position="1292"/>
        <end position="1360"/>
    </location>
</feature>
<feature type="region of interest" description="Disordered" evidence="11">
    <location>
        <begin position="81"/>
        <end position="103"/>
    </location>
</feature>
<feature type="compositionally biased region" description="Low complexity" evidence="11">
    <location>
        <begin position="1200"/>
        <end position="1209"/>
    </location>
</feature>
<feature type="region of interest" description="Disordered" evidence="11">
    <location>
        <begin position="153"/>
        <end position="204"/>
    </location>
</feature>
<dbReference type="CDD" id="cd23059">
    <property type="entry name" value="PDZ3_Par3-like"/>
    <property type="match status" value="1"/>
</dbReference>
<dbReference type="FunFam" id="2.30.42.10:FF:000011">
    <property type="entry name" value="partitioning defective 3 homolog isoform X1"/>
    <property type="match status" value="1"/>
</dbReference>
<dbReference type="PANTHER" id="PTHR16484">
    <property type="entry name" value="PARTITIONING DEFECTIVE 3 RELATED"/>
    <property type="match status" value="1"/>
</dbReference>
<feature type="region of interest" description="Disordered" evidence="11">
    <location>
        <begin position="848"/>
        <end position="867"/>
    </location>
</feature>
<dbReference type="InterPro" id="IPR036034">
    <property type="entry name" value="PDZ_sf"/>
</dbReference>
<keyword evidence="4" id="KW-0796">Tight junction</keyword>
<dbReference type="Gene3D" id="2.30.42.10">
    <property type="match status" value="3"/>
</dbReference>
<dbReference type="Ensembl" id="ENSMZET00005006992.1">
    <property type="protein sequence ID" value="ENSMZEP00005006693.1"/>
    <property type="gene ID" value="ENSMZEG00005004812.1"/>
</dbReference>
<feature type="compositionally biased region" description="Acidic residues" evidence="11">
    <location>
        <begin position="921"/>
        <end position="936"/>
    </location>
</feature>
<dbReference type="Pfam" id="PF00595">
    <property type="entry name" value="PDZ"/>
    <property type="match status" value="3"/>
</dbReference>
<feature type="compositionally biased region" description="Polar residues" evidence="11">
    <location>
        <begin position="944"/>
        <end position="956"/>
    </location>
</feature>
<feature type="region of interest" description="Disordered" evidence="11">
    <location>
        <begin position="909"/>
        <end position="1280"/>
    </location>
</feature>
<protein>
    <submittedName>
        <fullName evidence="13">Par-3 family cell polarity regulator alpha, b</fullName>
    </submittedName>
</protein>
<organism evidence="13 14">
    <name type="scientific">Maylandia zebra</name>
    <name type="common">zebra mbuna</name>
    <dbReference type="NCBI Taxonomy" id="106582"/>
    <lineage>
        <taxon>Eukaryota</taxon>
        <taxon>Metazoa</taxon>
        <taxon>Chordata</taxon>
        <taxon>Craniata</taxon>
        <taxon>Vertebrata</taxon>
        <taxon>Euteleostomi</taxon>
        <taxon>Actinopterygii</taxon>
        <taxon>Neopterygii</taxon>
        <taxon>Teleostei</taxon>
        <taxon>Neoteleostei</taxon>
        <taxon>Acanthomorphata</taxon>
        <taxon>Ovalentaria</taxon>
        <taxon>Cichlomorphae</taxon>
        <taxon>Cichliformes</taxon>
        <taxon>Cichlidae</taxon>
        <taxon>African cichlids</taxon>
        <taxon>Pseudocrenilabrinae</taxon>
        <taxon>Haplochromini</taxon>
        <taxon>Maylandia</taxon>
        <taxon>Maylandia zebra complex</taxon>
    </lineage>
</organism>
<feature type="compositionally biased region" description="Low complexity" evidence="11">
    <location>
        <begin position="91"/>
        <end position="103"/>
    </location>
</feature>
<keyword evidence="9" id="KW-0472">Membrane</keyword>
<feature type="compositionally biased region" description="Basic and acidic residues" evidence="11">
    <location>
        <begin position="968"/>
        <end position="995"/>
    </location>
</feature>
<feature type="compositionally biased region" description="Basic and acidic residues" evidence="11">
    <location>
        <begin position="1351"/>
        <end position="1360"/>
    </location>
</feature>
<dbReference type="InterPro" id="IPR052213">
    <property type="entry name" value="PAR3"/>
</dbReference>
<feature type="compositionally biased region" description="Basic and acidic residues" evidence="11">
    <location>
        <begin position="910"/>
        <end position="920"/>
    </location>
</feature>
<feature type="compositionally biased region" description="Polar residues" evidence="11">
    <location>
        <begin position="171"/>
        <end position="181"/>
    </location>
</feature>
<dbReference type="GO" id="GO:0045197">
    <property type="term" value="P:establishment or maintenance of epithelial cell apical/basal polarity"/>
    <property type="evidence" value="ECO:0007669"/>
    <property type="project" value="TreeGrafter"/>
</dbReference>
<dbReference type="FunFam" id="2.30.42.10:FF:000078">
    <property type="entry name" value="Partitioning defective 3 homolog B"/>
    <property type="match status" value="1"/>
</dbReference>
<feature type="compositionally biased region" description="Basic and acidic residues" evidence="11">
    <location>
        <begin position="1044"/>
        <end position="1073"/>
    </location>
</feature>
<feature type="compositionally biased region" description="Polar residues" evidence="11">
    <location>
        <begin position="1094"/>
        <end position="1104"/>
    </location>
</feature>
<evidence type="ECO:0000256" key="1">
    <source>
        <dbReference type="ARBA" id="ARBA00004308"/>
    </source>
</evidence>
<feature type="compositionally biased region" description="Basic and acidic residues" evidence="11">
    <location>
        <begin position="1153"/>
        <end position="1162"/>
    </location>
</feature>
<dbReference type="GO" id="GO:0007155">
    <property type="term" value="P:cell adhesion"/>
    <property type="evidence" value="ECO:0007669"/>
    <property type="project" value="TreeGrafter"/>
</dbReference>
<feature type="compositionally biased region" description="Basic and acidic residues" evidence="11">
    <location>
        <begin position="1016"/>
        <end position="1037"/>
    </location>
</feature>
<dbReference type="CDD" id="cd23058">
    <property type="entry name" value="PDZ2_Par3-like"/>
    <property type="match status" value="1"/>
</dbReference>
<evidence type="ECO:0000313" key="13">
    <source>
        <dbReference type="Ensembl" id="ENSMZEP00005006693.1"/>
    </source>
</evidence>
<evidence type="ECO:0000256" key="5">
    <source>
        <dbReference type="ARBA" id="ARBA00022553"/>
    </source>
</evidence>
<feature type="compositionally biased region" description="Basic and acidic residues" evidence="11">
    <location>
        <begin position="1322"/>
        <end position="1337"/>
    </location>
</feature>
<proteinExistence type="inferred from homology"/>
<dbReference type="FunFam" id="3.10.20.90:FF:000017">
    <property type="entry name" value="partitioning defective 3 homolog isoform X2"/>
    <property type="match status" value="1"/>
</dbReference>
<evidence type="ECO:0000256" key="8">
    <source>
        <dbReference type="ARBA" id="ARBA00022949"/>
    </source>
</evidence>
<dbReference type="GO" id="GO:0005938">
    <property type="term" value="C:cell cortex"/>
    <property type="evidence" value="ECO:0007669"/>
    <property type="project" value="TreeGrafter"/>
</dbReference>
<keyword evidence="7" id="KW-0677">Repeat</keyword>
<evidence type="ECO:0000313" key="14">
    <source>
        <dbReference type="Proteomes" id="UP000265160"/>
    </source>
</evidence>
<keyword evidence="6" id="KW-0132">Cell division</keyword>
<evidence type="ECO:0000256" key="10">
    <source>
        <dbReference type="ARBA" id="ARBA00023306"/>
    </source>
</evidence>